<proteinExistence type="predicted"/>
<dbReference type="EMBL" id="QKQS01000023">
    <property type="protein sequence ID" value="PZA11290.1"/>
    <property type="molecule type" value="Genomic_DNA"/>
</dbReference>
<organism evidence="1 2">
    <name type="scientific">Rhodopseudomonas palustris</name>
    <dbReference type="NCBI Taxonomy" id="1076"/>
    <lineage>
        <taxon>Bacteria</taxon>
        <taxon>Pseudomonadati</taxon>
        <taxon>Pseudomonadota</taxon>
        <taxon>Alphaproteobacteria</taxon>
        <taxon>Hyphomicrobiales</taxon>
        <taxon>Nitrobacteraceae</taxon>
        <taxon>Rhodopseudomonas</taxon>
    </lineage>
</organism>
<name>A0A323UIB0_RHOPL</name>
<dbReference type="AlphaFoldDB" id="A0A323UIB0"/>
<dbReference type="InterPro" id="IPR009389">
    <property type="entry name" value="DUF1045"/>
</dbReference>
<dbReference type="Pfam" id="PF06299">
    <property type="entry name" value="DUF1045"/>
    <property type="match status" value="1"/>
</dbReference>
<dbReference type="Gene3D" id="3.90.1140.10">
    <property type="entry name" value="Cyclic phosphodiesterase"/>
    <property type="match status" value="1"/>
</dbReference>
<protein>
    <submittedName>
        <fullName evidence="1">Phosphonate metabolism protein</fullName>
    </submittedName>
</protein>
<sequence>MSNFPRYAIYYLPAAGSALAQFGAAMLGYDVVSGDEVAFAPTTAAVADWREITADPRGYGFHATLKAPFALADGRRESELLWACATFAETPRAIPLIVPVIRPIGHFIALVPEAPSELLQQLAADCVRDFDEFRAALSAEDRARRKPERLTPAQVGYLDRWGYPYVMDEFRFHMTLTGSLDPARHDELLALLRGQFATTGIDRIAIDRIAVLRQDARGERFKSIAQFELRSADY</sequence>
<gene>
    <name evidence="1" type="ORF">DNX69_18555</name>
</gene>
<reference evidence="1 2" key="1">
    <citation type="submission" date="2018-06" db="EMBL/GenBank/DDBJ databases">
        <title>Draft Whole-Genome Sequence of the purple photosynthetic bacterium Rhodospeudomonas palustris XCP.</title>
        <authorList>
            <person name="Rayyan A."/>
            <person name="Meyer T.E."/>
            <person name="Kyndt J.A."/>
        </authorList>
    </citation>
    <scope>NUCLEOTIDE SEQUENCE [LARGE SCALE GENOMIC DNA]</scope>
    <source>
        <strain evidence="1 2">XCP</strain>
    </source>
</reference>
<dbReference type="Proteomes" id="UP000248134">
    <property type="component" value="Unassembled WGS sequence"/>
</dbReference>
<accession>A0A323UIB0</accession>
<dbReference type="OrthoDB" id="4954742at2"/>
<dbReference type="NCBIfam" id="TIGR03223">
    <property type="entry name" value="Phn_opern_protn"/>
    <property type="match status" value="1"/>
</dbReference>
<evidence type="ECO:0000313" key="1">
    <source>
        <dbReference type="EMBL" id="PZA11290.1"/>
    </source>
</evidence>
<dbReference type="PIRSF" id="PIRSF033328">
    <property type="entry name" value="Phest_Mll4975"/>
    <property type="match status" value="1"/>
</dbReference>
<dbReference type="RefSeq" id="WP_110787376.1">
    <property type="nucleotide sequence ID" value="NZ_QKQS01000023.1"/>
</dbReference>
<comment type="caution">
    <text evidence="1">The sequence shown here is derived from an EMBL/GenBank/DDBJ whole genome shotgun (WGS) entry which is preliminary data.</text>
</comment>
<evidence type="ECO:0000313" key="2">
    <source>
        <dbReference type="Proteomes" id="UP000248134"/>
    </source>
</evidence>